<name>A0A921MPP9_9BACT</name>
<dbReference type="InterPro" id="IPR021533">
    <property type="entry name" value="PepSY-like"/>
</dbReference>
<dbReference type="Gene3D" id="3.40.1420.30">
    <property type="match status" value="1"/>
</dbReference>
<reference evidence="2" key="1">
    <citation type="journal article" date="2021" name="PeerJ">
        <title>Extensive microbial diversity within the chicken gut microbiome revealed by metagenomics and culture.</title>
        <authorList>
            <person name="Gilroy R."/>
            <person name="Ravi A."/>
            <person name="Getino M."/>
            <person name="Pursley I."/>
            <person name="Horton D.L."/>
            <person name="Alikhan N.F."/>
            <person name="Baker D."/>
            <person name="Gharbi K."/>
            <person name="Hall N."/>
            <person name="Watson M."/>
            <person name="Adriaenssens E.M."/>
            <person name="Foster-Nyarko E."/>
            <person name="Jarju S."/>
            <person name="Secka A."/>
            <person name="Antonio M."/>
            <person name="Oren A."/>
            <person name="Chaudhuri R.R."/>
            <person name="La Ragione R."/>
            <person name="Hildebrand F."/>
            <person name="Pallen M.J."/>
        </authorList>
    </citation>
    <scope>NUCLEOTIDE SEQUENCE</scope>
    <source>
        <strain evidence="2">CHK121-7720</strain>
    </source>
</reference>
<dbReference type="Proteomes" id="UP000757103">
    <property type="component" value="Unassembled WGS sequence"/>
</dbReference>
<evidence type="ECO:0000313" key="3">
    <source>
        <dbReference type="Proteomes" id="UP000757103"/>
    </source>
</evidence>
<comment type="caution">
    <text evidence="2">The sequence shown here is derived from an EMBL/GenBank/DDBJ whole genome shotgun (WGS) entry which is preliminary data.</text>
</comment>
<protein>
    <submittedName>
        <fullName evidence="2">PepSY-like domain-containing protein</fullName>
    </submittedName>
</protein>
<dbReference type="EMBL" id="DYUD01000010">
    <property type="protein sequence ID" value="HJG88287.1"/>
    <property type="molecule type" value="Genomic_DNA"/>
</dbReference>
<feature type="domain" description="Putative beta-lactamase-inhibitor-like PepSY-like" evidence="1">
    <location>
        <begin position="65"/>
        <end position="149"/>
    </location>
</feature>
<dbReference type="AlphaFoldDB" id="A0A921MPP9"/>
<organism evidence="2 3">
    <name type="scientific">Barnesiella viscericola</name>
    <dbReference type="NCBI Taxonomy" id="397865"/>
    <lineage>
        <taxon>Bacteria</taxon>
        <taxon>Pseudomonadati</taxon>
        <taxon>Bacteroidota</taxon>
        <taxon>Bacteroidia</taxon>
        <taxon>Bacteroidales</taxon>
        <taxon>Barnesiellaceae</taxon>
        <taxon>Barnesiella</taxon>
    </lineage>
</organism>
<gene>
    <name evidence="2" type="ORF">K8U91_02250</name>
</gene>
<proteinExistence type="predicted"/>
<dbReference type="Pfam" id="PF11396">
    <property type="entry name" value="PepSY_like"/>
    <property type="match status" value="1"/>
</dbReference>
<dbReference type="RefSeq" id="WP_273305356.1">
    <property type="nucleotide sequence ID" value="NZ_DYUD01000010.1"/>
</dbReference>
<evidence type="ECO:0000259" key="1">
    <source>
        <dbReference type="Pfam" id="PF11396"/>
    </source>
</evidence>
<accession>A0A921MPP9</accession>
<evidence type="ECO:0000313" key="2">
    <source>
        <dbReference type="EMBL" id="HJG88287.1"/>
    </source>
</evidence>
<dbReference type="SUPFAM" id="SSF160574">
    <property type="entry name" value="BT0923-like"/>
    <property type="match status" value="1"/>
</dbReference>
<sequence>MKNYLYLIVLFSMIALGIGPGRGGNRANDRKISMSELPSPARQLLKTYFPGARVLQCVHSRTWDEYGVKVSGGYELGFDRQGHWEEIESDDKPLSLELVKLLPAPVVEYLEQHYPGAKVESMEQRKNIYKITLVYPDTHLYFSKSGEFVKARDDD</sequence>
<reference evidence="2" key="2">
    <citation type="submission" date="2021-09" db="EMBL/GenBank/DDBJ databases">
        <authorList>
            <person name="Gilroy R."/>
        </authorList>
    </citation>
    <scope>NUCLEOTIDE SEQUENCE</scope>
    <source>
        <strain evidence="2">CHK121-7720</strain>
    </source>
</reference>